<reference evidence="3 4" key="2">
    <citation type="submission" date="2008-10" db="EMBL/GenBank/DDBJ databases">
        <authorList>
            <person name="Fulton L."/>
            <person name="Clifton S."/>
            <person name="Fulton B."/>
            <person name="Xu J."/>
            <person name="Minx P."/>
            <person name="Pepin K.H."/>
            <person name="Johnson M."/>
            <person name="Bhonagiri V."/>
            <person name="Nash W.E."/>
            <person name="Mardis E.R."/>
            <person name="Wilson R.K."/>
        </authorList>
    </citation>
    <scope>NUCLEOTIDE SEQUENCE [LARGE SCALE GENOMIC DNA]</scope>
    <source>
        <strain evidence="3 4">DSM 30120</strain>
    </source>
</reference>
<dbReference type="EMBL" id="ABXW01000047">
    <property type="protein sequence ID" value="EEB45762.1"/>
    <property type="molecule type" value="Genomic_DNA"/>
</dbReference>
<keyword evidence="1" id="KW-0812">Transmembrane</keyword>
<proteinExistence type="predicted"/>
<protein>
    <submittedName>
        <fullName evidence="3">TIGR02099 family protein</fullName>
    </submittedName>
</protein>
<sequence length="1269" mass="141705">MKEKLVKRLPRVVLVTTAAVLLLCALVLTSLRFLLPNIDNYRQEIITYVENHHDISLNIGKIEGAWRYYGPELIISDVAIENPITDIQVNKVTIELDIWNSLLSLRWRFRDLTFYQLNVNYKVPLSFDGSEETASYDGVDDLFLRQFDHFILKDSQLTFLTPSDQTMTLLLPELSWLNQDTRHRAQGFVSLETLNKQNSYLQVKLDVSDKNGVLSDGIFYVQADNIDMQPWLSKWLRDNTGLRDANFSLSSWISLKNNRIDNGLIQLRQGEANWGEDTLAQNLQVNDLLVRMKRQGNGWLFNIPELDTLKTNEYIWPQGSVSVLYLPSSAKYQNKDHWRIRAKNIELERLSEVLPTFSFVTPELVQDWQHRQPTGLVTEFALDFTQDTEEHTQISMDWQDVSWKKWKELPSVNHFSGVLVGGDQEGVLSFMLKDSTVDYRDEFKAPFEIDRANGKLNWVNNSSEFKLWSSGIDLQAKAVRVNGDFSYAKAKQHDIADLAILAGISTDNAGEAWRYFPQKLMGQALADYLTKAIIAGHVDNATLVYKGDPAHYPYYKNDGQFQVYVPLRDGTFEYDDQWPALLDLNIDLDFSRASLAMHADSVKLGDVTAENLDAVIHDYFDEMLYIDAGVSGTGKQIQQYFTQTPLKNSLGGTLDELQIDGTVTGKLNLAIPLSAGKDVVAKGQVNLNKNTIFVRPIDSTLHGLTGSFKFTNGDLVSDNITGQWLGQPVSLDFTTLTGPKDYLVDINLGGNWELNQIPMLPNDIKGKVSGLSDWKSQIHITLPESSKQATGLQIDITAGLNKLKSQLPALDTALLQQLSKINVQAKGTTAQLTVSGDIGQRLGFNSQWLLSSTPLQLQKAHIAPWSNQPPILPNGSSILVDLPAVEDVNWEKLASGFLSSSASSHVGEISYPDTLEVKVPSVYLAGQHWKDLSFSYDLYRDEQQINVDSTNLKGQLQIWKQRPWALNIEYLYYNPEGSLTPTEASLKSETFDFSQWPRVNIHCAECWVSGQKLGEITAKITPEGQHTLKLTAGLLKNSAGELKLDALWHSNNGNKTEIAGSLTGEAFDETAAYFGVLVPIIDSPYSIEFDLNWGLVPWEPDLATLNGKMSMNLGKGAIAHMGGGRAGQLLRLVSFDALLRKLQLDFRDTFSNDFNFDSIKGDAVINQGILTSKNLNIDGLVADIALNGEIDLVKRQINAEAVITPEISATVGVATAFVINPFAGAAVFAASKVLGPLWSKISVIRYRVSGSLDEPKIDEVLRQLKETQE</sequence>
<evidence type="ECO:0000259" key="2">
    <source>
        <dbReference type="Pfam" id="PF13116"/>
    </source>
</evidence>
<dbReference type="NCBIfam" id="TIGR02099">
    <property type="entry name" value="YhdP family protein"/>
    <property type="match status" value="1"/>
</dbReference>
<dbReference type="eggNOG" id="COG3164">
    <property type="taxonomic scope" value="Bacteria"/>
</dbReference>
<gene>
    <name evidence="3" type="ORF">PROVALCAL_02135</name>
</gene>
<evidence type="ECO:0000256" key="1">
    <source>
        <dbReference type="SAM" id="Phobius"/>
    </source>
</evidence>
<organism evidence="3 4">
    <name type="scientific">Providencia alcalifaciens DSM 30120</name>
    <dbReference type="NCBI Taxonomy" id="520999"/>
    <lineage>
        <taxon>Bacteria</taxon>
        <taxon>Pseudomonadati</taxon>
        <taxon>Pseudomonadota</taxon>
        <taxon>Gammaproteobacteria</taxon>
        <taxon>Enterobacterales</taxon>
        <taxon>Morganellaceae</taxon>
        <taxon>Providencia</taxon>
    </lineage>
</organism>
<feature type="transmembrane region" description="Helical" evidence="1">
    <location>
        <begin position="12"/>
        <end position="35"/>
    </location>
</feature>
<dbReference type="PANTHER" id="PTHR38690:SF1">
    <property type="entry name" value="PROTEASE"/>
    <property type="match status" value="1"/>
</dbReference>
<dbReference type="Pfam" id="PF13116">
    <property type="entry name" value="YhdP"/>
    <property type="match status" value="1"/>
</dbReference>
<evidence type="ECO:0000313" key="3">
    <source>
        <dbReference type="EMBL" id="EEB45762.1"/>
    </source>
</evidence>
<keyword evidence="1" id="KW-1133">Transmembrane helix</keyword>
<dbReference type="PANTHER" id="PTHR38690">
    <property type="entry name" value="PROTEASE-RELATED"/>
    <property type="match status" value="1"/>
</dbReference>
<feature type="domain" description="YhdP central" evidence="2">
    <location>
        <begin position="2"/>
        <end position="1257"/>
    </location>
</feature>
<dbReference type="InterPro" id="IPR025263">
    <property type="entry name" value="YhdP_central"/>
</dbReference>
<dbReference type="InterPro" id="IPR011836">
    <property type="entry name" value="YhdP"/>
</dbReference>
<dbReference type="NCBIfam" id="NF008148">
    <property type="entry name" value="PRK10899.1"/>
    <property type="match status" value="1"/>
</dbReference>
<comment type="caution">
    <text evidence="3">The sequence shown here is derived from an EMBL/GenBank/DDBJ whole genome shotgun (WGS) entry which is preliminary data.</text>
</comment>
<dbReference type="Proteomes" id="UP000003729">
    <property type="component" value="Unassembled WGS sequence"/>
</dbReference>
<reference evidence="3 4" key="1">
    <citation type="submission" date="2008-10" db="EMBL/GenBank/DDBJ databases">
        <title>Draft genome sequence of Providencia alcalifaciens (DSM 30120).</title>
        <authorList>
            <person name="Sudarsanam P."/>
            <person name="Ley R."/>
            <person name="Guruge J."/>
            <person name="Turnbaugh P.J."/>
            <person name="Mahowald M."/>
            <person name="Liep D."/>
            <person name="Gordon J."/>
        </authorList>
    </citation>
    <scope>NUCLEOTIDE SEQUENCE [LARGE SCALE GENOMIC DNA]</scope>
    <source>
        <strain evidence="3 4">DSM 30120</strain>
    </source>
</reference>
<keyword evidence="1" id="KW-0472">Membrane</keyword>
<evidence type="ECO:0000313" key="4">
    <source>
        <dbReference type="Proteomes" id="UP000003729"/>
    </source>
</evidence>
<name>B6XFK3_9GAMM</name>
<accession>B6XFK3</accession>
<dbReference type="AlphaFoldDB" id="B6XFK3"/>